<dbReference type="STRING" id="379893.GCA_001297775_02190"/>
<keyword evidence="2" id="KW-1133">Transmembrane helix</keyword>
<feature type="domain" description="Bacterial Ig-like" evidence="3">
    <location>
        <begin position="622"/>
        <end position="704"/>
    </location>
</feature>
<feature type="domain" description="Bacterial Ig-like" evidence="3">
    <location>
        <begin position="1457"/>
        <end position="1537"/>
    </location>
</feature>
<feature type="domain" description="Bacterial Ig-like" evidence="3">
    <location>
        <begin position="1138"/>
        <end position="1229"/>
    </location>
</feature>
<feature type="domain" description="Bacterial Ig-like" evidence="3">
    <location>
        <begin position="925"/>
        <end position="1006"/>
    </location>
</feature>
<dbReference type="Proteomes" id="UP000037393">
    <property type="component" value="Unassembled WGS sequence"/>
</dbReference>
<feature type="domain" description="Bacterial Ig-like" evidence="3">
    <location>
        <begin position="1026"/>
        <end position="1121"/>
    </location>
</feature>
<dbReference type="InterPro" id="IPR044016">
    <property type="entry name" value="Big_13"/>
</dbReference>
<gene>
    <name evidence="4" type="ORF">GM31_17005</name>
</gene>
<organism evidence="4 5">
    <name type="scientific">Trabulsiella odontotermitis</name>
    <dbReference type="NCBI Taxonomy" id="379893"/>
    <lineage>
        <taxon>Bacteria</taxon>
        <taxon>Pseudomonadati</taxon>
        <taxon>Pseudomonadota</taxon>
        <taxon>Gammaproteobacteria</taxon>
        <taxon>Enterobacterales</taxon>
        <taxon>Enterobacteriaceae</taxon>
        <taxon>Trabulsiella</taxon>
    </lineage>
</organism>
<evidence type="ECO:0000259" key="3">
    <source>
        <dbReference type="Pfam" id="PF19077"/>
    </source>
</evidence>
<dbReference type="Gene3D" id="3.30.420.430">
    <property type="match status" value="11"/>
</dbReference>
<keyword evidence="2" id="KW-0472">Membrane</keyword>
<feature type="region of interest" description="Disordered" evidence="1">
    <location>
        <begin position="198"/>
        <end position="220"/>
    </location>
</feature>
<dbReference type="Gene3D" id="2.60.40.10">
    <property type="entry name" value="Immunoglobulins"/>
    <property type="match status" value="1"/>
</dbReference>
<dbReference type="Pfam" id="PF19077">
    <property type="entry name" value="Big_13"/>
    <property type="match status" value="13"/>
</dbReference>
<feature type="domain" description="Bacterial Ig-like" evidence="3">
    <location>
        <begin position="511"/>
        <end position="591"/>
    </location>
</feature>
<evidence type="ECO:0000256" key="1">
    <source>
        <dbReference type="SAM" id="MobiDB-lite"/>
    </source>
</evidence>
<feature type="domain" description="Bacterial Ig-like" evidence="3">
    <location>
        <begin position="1249"/>
        <end position="1332"/>
    </location>
</feature>
<proteinExistence type="predicted"/>
<keyword evidence="2" id="KW-0812">Transmembrane</keyword>
<feature type="domain" description="Bacterial Ig-like" evidence="3">
    <location>
        <begin position="719"/>
        <end position="808"/>
    </location>
</feature>
<evidence type="ECO:0000256" key="2">
    <source>
        <dbReference type="SAM" id="Phobius"/>
    </source>
</evidence>
<feature type="domain" description="Bacterial Ig-like" evidence="3">
    <location>
        <begin position="824"/>
        <end position="911"/>
    </location>
</feature>
<feature type="non-terminal residue" evidence="4">
    <location>
        <position position="1543"/>
    </location>
</feature>
<keyword evidence="5" id="KW-1185">Reference proteome</keyword>
<feature type="compositionally biased region" description="Basic and acidic residues" evidence="1">
    <location>
        <begin position="248"/>
        <end position="265"/>
    </location>
</feature>
<feature type="region of interest" description="Disordered" evidence="1">
    <location>
        <begin position="237"/>
        <end position="272"/>
    </location>
</feature>
<accession>A0A0L0GXE5</accession>
<feature type="region of interest" description="Disordered" evidence="1">
    <location>
        <begin position="820"/>
        <end position="850"/>
    </location>
</feature>
<dbReference type="InterPro" id="IPR013783">
    <property type="entry name" value="Ig-like_fold"/>
</dbReference>
<dbReference type="EMBL" id="JNGI01000037">
    <property type="protein sequence ID" value="KNC93880.1"/>
    <property type="molecule type" value="Genomic_DNA"/>
</dbReference>
<name>A0A0L0GXE5_9ENTR</name>
<protein>
    <recommendedName>
        <fullName evidence="3">Bacterial Ig-like domain-containing protein</fullName>
    </recommendedName>
</protein>
<feature type="domain" description="Bacterial Ig-like" evidence="3">
    <location>
        <begin position="301"/>
        <end position="385"/>
    </location>
</feature>
<dbReference type="NCBIfam" id="NF033510">
    <property type="entry name" value="Ca_tandemer"/>
    <property type="match status" value="13"/>
</dbReference>
<dbReference type="PATRIC" id="fig|379893.4.peg.3453"/>
<feature type="transmembrane region" description="Helical" evidence="2">
    <location>
        <begin position="146"/>
        <end position="167"/>
    </location>
</feature>
<evidence type="ECO:0000313" key="5">
    <source>
        <dbReference type="Proteomes" id="UP000037393"/>
    </source>
</evidence>
<dbReference type="RefSeq" id="WP_238158651.1">
    <property type="nucleotide sequence ID" value="NZ_JNGI01000037.1"/>
</dbReference>
<sequence length="1543" mass="158307">MMENKIILAINSGEGKTRLLTADAGKAVNVKLILGNKYLLKNVNDDFAPENITIKRVGKALHIIQEGDTLPSIIIDDYFDGDPNKPALLGMAEDGQLYAYAPLSGESYDTGYLVADGNMSPVALGGEPMGPGSGIFMATVDNDDSLFGLLGFLAAASAIGVGAAVAMNEGSDDIADHNAPATPAIGETVDNEGAIVGPLKSGDHTDDTTPTLSGRGEPGDTIHIYDKGKEIGSVKVGDDGKWSFTPEKPLDEGEHELTVTEKDPSGNESKPSDPIVITVDTLAPDAPAIQHVIDKVGNVVGEIHDNGWTDDTRPEMSGTGEAGATITIYDNGKAIGQTEVNADGRWYFKPTQDLANGNHDFTVTQTDKAGNISEPSNPIHIVVDTMPPVKPDVVNALDDSDSFTGMIQDGGVTNDSRPTFSGGGEPGDTVTLYDGDKVLGIIVIGDDGKWSFTPAEPLTDGGHSITVTQTDPTGNTSEPSDSLDFAVDTTPPDAGEDVLRITGVADNVGDYQGNVASGDITDDSQPAISGIGTAGNMVFVYTTDAAGKHLIGSAVVDADGTWNLTPEAPLLEGLNSLTLETQDPAGNCITGEAPSWDITLLIPTGAEPSIINVNDDSEPYVGPLQKGEVTNDSTPTLNGTAAAGDIVTIRDDSTVLGSVTADINGRWSFTPDTALADGNHNFTVTATDPAGNHKESGSFPVVIDCTAPSVIAELLITDNVGEYTGPVNDGDTTDDQSPTFSGTAQTGDIITVIDNGVVLGSAVASDNGKWTYTPETPLAKGKHEITTTVTDPAGNTSEPSPGVSFTVDPDPNMVTLGAVKDDQGPVTGNLTDGSVTDDARPELSGSGKPGSVVTIKDGDEVLGSTTVKQDGRWSFTPAGDLADGDHSLTVISVDQAGNDVVSPAFDLTVDTASPGKPAIAVANDDVGDIRGDLASGSVTDDANPTLKGIAEAGSRVDIYDNGELIGSAVADSNGTWSFTPTTPLPEGGHHFIVTATDRAGNTGPASDRFVLSTDYTPPDSSKVSITSVVDDAGSVTGNMTSGSVTDDNTPLIKGTGAEAGNTITVYNGNTVIGTATVQGDGTWSLQVNTVLADGTYRLTAKETDKVGNETAASPEYVIQIDAGGQPLPPTLTSVVDDVATYTGALQSNAVTNDNTLTLTGTAEANVTVKIYGGVNGTTLLGSTTADANGDWTYTTSALSDGLNTFVAEAVNSIGQVSPQTGGFPVTVDTAAPGAVSSFVVTDDLAPQVGNLNDGDTTNDATPKISGIAEPGSIVHLYVDGVENGSTTADASGNWTYTMTTLTDGQHTFTARAGDVAGNLGPVNTGITVMLDTSGVSVSITSVKDDVGTVTGDVAADNVTDDARPEFTGKAKADSIITIKDGSTVLGSTTAGADGIWTFTPVGNLGDGAHNITATARDLSGQEDTSGAFTFRVDTATPNRPMIDYAEDQVGAVKNDLSNNGYTDDPQPILHGTAEANSIVRIYTVDGTLIGSATASSSGAWNFKPGSKLPEGKNTFYVTATDEAGNVSDKSANFVVNTDYTSPD</sequence>
<reference evidence="4 5" key="1">
    <citation type="journal article" date="2015" name="Appl. Environ. Microbiol.">
        <title>The Enterobacterium Trabulsiella odontotermitis Presents Novel Adaptations Related to Its Association with Fungus-Growing Termites.</title>
        <authorList>
            <person name="Sapountzis P."/>
            <person name="Gruntjes T."/>
            <person name="Otani S."/>
            <person name="Estevez J."/>
            <person name="da Costa R.R."/>
            <person name="Plunkett G.3rd."/>
            <person name="Perna N.T."/>
            <person name="Poulsen M."/>
        </authorList>
    </citation>
    <scope>NUCLEOTIDE SEQUENCE [LARGE SCALE GENOMIC DNA]</scope>
    <source>
        <strain evidence="4 5">12</strain>
    </source>
</reference>
<evidence type="ECO:0000313" key="4">
    <source>
        <dbReference type="EMBL" id="KNC93880.1"/>
    </source>
</evidence>
<comment type="caution">
    <text evidence="4">The sequence shown here is derived from an EMBL/GenBank/DDBJ whole genome shotgun (WGS) entry which is preliminary data.</text>
</comment>
<feature type="domain" description="Bacterial Ig-like" evidence="3">
    <location>
        <begin position="1338"/>
        <end position="1434"/>
    </location>
</feature>
<feature type="domain" description="Bacterial Ig-like" evidence="3">
    <location>
        <begin position="399"/>
        <end position="489"/>
    </location>
</feature>
<feature type="domain" description="Bacterial Ig-like" evidence="3">
    <location>
        <begin position="201"/>
        <end position="281"/>
    </location>
</feature>